<accession>A0ABD3WPF5</accession>
<dbReference type="EMBL" id="JBJQND010000006">
    <property type="protein sequence ID" value="KAL3874603.1"/>
    <property type="molecule type" value="Genomic_DNA"/>
</dbReference>
<gene>
    <name evidence="2" type="ORF">ACJMK2_037591</name>
</gene>
<proteinExistence type="predicted"/>
<feature type="domain" description="DUF4209" evidence="1">
    <location>
        <begin position="135"/>
        <end position="217"/>
    </location>
</feature>
<evidence type="ECO:0000313" key="3">
    <source>
        <dbReference type="Proteomes" id="UP001634394"/>
    </source>
</evidence>
<dbReference type="Proteomes" id="UP001634394">
    <property type="component" value="Unassembled WGS sequence"/>
</dbReference>
<keyword evidence="3" id="KW-1185">Reference proteome</keyword>
<dbReference type="AlphaFoldDB" id="A0ABD3WPF5"/>
<sequence>MSLSLEDEKPPICGESALSHYVKQLLLTEGINTETDSLTLDAEGIIDFQYLNSLLTDPVDSQTYFISSVKSLAAVFTFVEKSLTRLGSVDAFKSIYGSFCSWTAKEQTIAECFCYLKSDRDAEKLVALLLLSAVIERALGDVYTTVQTSRPCPSMLKDLLVTPELENLFGKQVIQVLRILIGPPISMNLRNIAWHGFPFTGEVPDRYIWFLLLILPSLGKVLERRGITVINHREPVNFSQSLYFQKAVRGFPVDICTIYPLYSPFIPHKSQEIWETVNSFYQLKRYGPCAALLLCQLEQGLRRLFVQVNNCPDRLLTAESTTLYTTFDEILDQFLPNGTENQLSSFLGEPVMDLLMDLLMYPDGPRVRDRLSHGEADWDTFPCELTQILIKLVVILADMAVPDYIKKCQDPEYEHCLRQMQINILDYECQFHRIALIKEQIQHLCDLTSDLNETVKLTSDLEIRDSSFCFPKTDDDAQLKKAIENIVDIILQHWSIGLKKENVLTDLFPPFSKSHPVMDLLLSKKISVLYKHGKSVTQAFSNDEESAFSSRAVEAVGLLLKISQEFNTILMQIHETVKLRQDQFEKKQLRSRQRDNLKKLLSCCPSYYLSAITVCFIVLWQLYSLDAVSNMTIPQQNKLIRMWKNVLQFSENLRTSSSAEKNKWIESLSLMEKHFVKFETEIRDLFSLSS</sequence>
<comment type="caution">
    <text evidence="2">The sequence shown here is derived from an EMBL/GenBank/DDBJ whole genome shotgun (WGS) entry which is preliminary data.</text>
</comment>
<dbReference type="InterPro" id="IPR039635">
    <property type="entry name" value="ERMARD"/>
</dbReference>
<dbReference type="Pfam" id="PF13910">
    <property type="entry name" value="DUF4209"/>
    <property type="match status" value="1"/>
</dbReference>
<evidence type="ECO:0000313" key="2">
    <source>
        <dbReference type="EMBL" id="KAL3874603.1"/>
    </source>
</evidence>
<organism evidence="2 3">
    <name type="scientific">Sinanodonta woodiana</name>
    <name type="common">Chinese pond mussel</name>
    <name type="synonym">Anodonta woodiana</name>
    <dbReference type="NCBI Taxonomy" id="1069815"/>
    <lineage>
        <taxon>Eukaryota</taxon>
        <taxon>Metazoa</taxon>
        <taxon>Spiralia</taxon>
        <taxon>Lophotrochozoa</taxon>
        <taxon>Mollusca</taxon>
        <taxon>Bivalvia</taxon>
        <taxon>Autobranchia</taxon>
        <taxon>Heteroconchia</taxon>
        <taxon>Palaeoheterodonta</taxon>
        <taxon>Unionida</taxon>
        <taxon>Unionoidea</taxon>
        <taxon>Unionidae</taxon>
        <taxon>Unioninae</taxon>
        <taxon>Sinanodonta</taxon>
    </lineage>
</organism>
<dbReference type="PANTHER" id="PTHR31701">
    <property type="entry name" value="ENDOPLASMIC RETICULUM MEMBRANE-ASSOCIATED RNA DEGRADATION PROTEIN"/>
    <property type="match status" value="1"/>
</dbReference>
<dbReference type="PANTHER" id="PTHR31701:SF2">
    <property type="entry name" value="ENDOPLASMIC RETICULUM MEMBRANE-ASSOCIATED RNA DEGRADATION PROTEIN"/>
    <property type="match status" value="1"/>
</dbReference>
<reference evidence="2 3" key="1">
    <citation type="submission" date="2024-11" db="EMBL/GenBank/DDBJ databases">
        <title>Chromosome-level genome assembly of the freshwater bivalve Anodonta woodiana.</title>
        <authorList>
            <person name="Chen X."/>
        </authorList>
    </citation>
    <scope>NUCLEOTIDE SEQUENCE [LARGE SCALE GENOMIC DNA]</scope>
    <source>
        <strain evidence="2">MN2024</strain>
        <tissue evidence="2">Gills</tissue>
    </source>
</reference>
<evidence type="ECO:0000259" key="1">
    <source>
        <dbReference type="Pfam" id="PF13910"/>
    </source>
</evidence>
<name>A0ABD3WPF5_SINWO</name>
<protein>
    <recommendedName>
        <fullName evidence="1">DUF4209 domain-containing protein</fullName>
    </recommendedName>
</protein>
<dbReference type="InterPro" id="IPR025209">
    <property type="entry name" value="DUF4209"/>
</dbReference>